<gene>
    <name evidence="3" type="ORF">GN277_15850</name>
</gene>
<dbReference type="InterPro" id="IPR001296">
    <property type="entry name" value="Glyco_trans_1"/>
</dbReference>
<dbReference type="AlphaFoldDB" id="A0A7X3MIB9"/>
<reference evidence="3 4" key="1">
    <citation type="submission" date="2019-12" db="EMBL/GenBank/DDBJ databases">
        <title>Sporaefaciens musculi gen. nov., sp. nov., a novel bacterium isolated from the caecum of an obese mouse.</title>
        <authorList>
            <person name="Rasmussen T.S."/>
            <person name="Streidl T."/>
            <person name="Hitch T.C.A."/>
            <person name="Wortmann E."/>
            <person name="Deptula P."/>
            <person name="Hansen M."/>
            <person name="Nielsen D.S."/>
            <person name="Clavel T."/>
            <person name="Vogensen F.K."/>
        </authorList>
    </citation>
    <scope>NUCLEOTIDE SEQUENCE [LARGE SCALE GENOMIC DNA]</scope>
    <source>
        <strain evidence="3 4">WCA-9-b2</strain>
    </source>
</reference>
<dbReference type="Pfam" id="PF00534">
    <property type="entry name" value="Glycos_transf_1"/>
    <property type="match status" value="1"/>
</dbReference>
<dbReference type="SUPFAM" id="SSF53756">
    <property type="entry name" value="UDP-Glycosyltransferase/glycogen phosphorylase"/>
    <property type="match status" value="1"/>
</dbReference>
<sequence>MKKILIVSQEIQKQFYDVMEQALEGIAQIDIITANKVKNDIWKAPDYHAESLKTRFISWMNFFLFMQRWRRKNKKGRKYDLIFVSSNPPINIWIGLRLKKDFQAPVIFTHWDIYPQAIECSIDHYLSHIVCKLWRRWNHLNYKKYDLMLANGPAEAELIEQSVQCPIRIKAMPFGVDTRLLKPLKKEENIFCIENGLTEKFVVLYSGTMGIGHNIEIVLKAARKLEKIEDILFVFVGQGVKRQLVEKYVARYPNKNVRLFPFQSVEKYVFSMACGDVAIVAQNAENSMIAYPSKAFSFMACGEALVGIGGDDGDLKRLICTYDVGVYVENNDASDLAEKIFRLYQDKELVRKYRENARKTAEEVMDIRIVKEKYRELFLNYLGGDTDEQ</sequence>
<comment type="caution">
    <text evidence="3">The sequence shown here is derived from an EMBL/GenBank/DDBJ whole genome shotgun (WGS) entry which is preliminary data.</text>
</comment>
<dbReference type="RefSeq" id="WP_159751858.1">
    <property type="nucleotide sequence ID" value="NZ_WUQX01000001.1"/>
</dbReference>
<dbReference type="GO" id="GO:0016757">
    <property type="term" value="F:glycosyltransferase activity"/>
    <property type="evidence" value="ECO:0007669"/>
    <property type="project" value="InterPro"/>
</dbReference>
<evidence type="ECO:0000313" key="4">
    <source>
        <dbReference type="Proteomes" id="UP000460412"/>
    </source>
</evidence>
<dbReference type="PANTHER" id="PTHR46401:SF2">
    <property type="entry name" value="GLYCOSYLTRANSFERASE WBBK-RELATED"/>
    <property type="match status" value="1"/>
</dbReference>
<evidence type="ECO:0000259" key="2">
    <source>
        <dbReference type="Pfam" id="PF00534"/>
    </source>
</evidence>
<dbReference type="GO" id="GO:0009103">
    <property type="term" value="P:lipopolysaccharide biosynthetic process"/>
    <property type="evidence" value="ECO:0007669"/>
    <property type="project" value="TreeGrafter"/>
</dbReference>
<evidence type="ECO:0000313" key="3">
    <source>
        <dbReference type="EMBL" id="MXP76805.1"/>
    </source>
</evidence>
<accession>A0A7X3MIB9</accession>
<protein>
    <submittedName>
        <fullName evidence="3">Glycosyltransferase</fullName>
    </submittedName>
</protein>
<dbReference type="Gene3D" id="3.40.50.2000">
    <property type="entry name" value="Glycogen Phosphorylase B"/>
    <property type="match status" value="2"/>
</dbReference>
<organism evidence="3 4">
    <name type="scientific">Sporofaciens musculi</name>
    <dbReference type="NCBI Taxonomy" id="2681861"/>
    <lineage>
        <taxon>Bacteria</taxon>
        <taxon>Bacillati</taxon>
        <taxon>Bacillota</taxon>
        <taxon>Clostridia</taxon>
        <taxon>Lachnospirales</taxon>
        <taxon>Lachnospiraceae</taxon>
        <taxon>Sporofaciens</taxon>
    </lineage>
</organism>
<keyword evidence="1 3" id="KW-0808">Transferase</keyword>
<dbReference type="CDD" id="cd03794">
    <property type="entry name" value="GT4_WbuB-like"/>
    <property type="match status" value="1"/>
</dbReference>
<dbReference type="EMBL" id="WUQX01000001">
    <property type="protein sequence ID" value="MXP76805.1"/>
    <property type="molecule type" value="Genomic_DNA"/>
</dbReference>
<proteinExistence type="predicted"/>
<keyword evidence="4" id="KW-1185">Reference proteome</keyword>
<feature type="domain" description="Glycosyl transferase family 1" evidence="2">
    <location>
        <begin position="198"/>
        <end position="359"/>
    </location>
</feature>
<evidence type="ECO:0000256" key="1">
    <source>
        <dbReference type="ARBA" id="ARBA00022679"/>
    </source>
</evidence>
<dbReference type="PANTHER" id="PTHR46401">
    <property type="entry name" value="GLYCOSYLTRANSFERASE WBBK-RELATED"/>
    <property type="match status" value="1"/>
</dbReference>
<name>A0A7X3MIB9_9FIRM</name>
<dbReference type="Proteomes" id="UP000460412">
    <property type="component" value="Unassembled WGS sequence"/>
</dbReference>